<dbReference type="EMBL" id="CP118157">
    <property type="protein sequence ID" value="WOF22903.1"/>
    <property type="molecule type" value="Genomic_DNA"/>
</dbReference>
<dbReference type="SUPFAM" id="SSF55298">
    <property type="entry name" value="YjgF-like"/>
    <property type="match status" value="1"/>
</dbReference>
<accession>A0AA97FHB3</accession>
<dbReference type="Pfam" id="PF01042">
    <property type="entry name" value="Ribonuc_L-PSP"/>
    <property type="match status" value="1"/>
</dbReference>
<dbReference type="InterPro" id="IPR035959">
    <property type="entry name" value="RutC-like_sf"/>
</dbReference>
<dbReference type="KEGG" id="mbet:N8K70_16145"/>
<keyword evidence="3" id="KW-1185">Reference proteome</keyword>
<dbReference type="InterPro" id="IPR006175">
    <property type="entry name" value="YjgF/YER057c/UK114"/>
</dbReference>
<dbReference type="GO" id="GO:0019239">
    <property type="term" value="F:deaminase activity"/>
    <property type="evidence" value="ECO:0007669"/>
    <property type="project" value="TreeGrafter"/>
</dbReference>
<evidence type="ECO:0000313" key="2">
    <source>
        <dbReference type="EMBL" id="WOF22903.1"/>
    </source>
</evidence>
<protein>
    <submittedName>
        <fullName evidence="2">RidA family protein</fullName>
    </submittedName>
</protein>
<dbReference type="AlphaFoldDB" id="A0AA97FHB3"/>
<dbReference type="Proteomes" id="UP001305498">
    <property type="component" value="Chromosome"/>
</dbReference>
<dbReference type="PANTHER" id="PTHR11803:SF58">
    <property type="entry name" value="PROTEIN HMF1-RELATED"/>
    <property type="match status" value="1"/>
</dbReference>
<comment type="similarity">
    <text evidence="1">Belongs to the RutC family.</text>
</comment>
<reference evidence="2 3" key="1">
    <citation type="submission" date="2023-02" db="EMBL/GenBank/DDBJ databases">
        <title>Microbacterium betulae sp. nov., isolated from birch wood.</title>
        <authorList>
            <person name="Pasciak M."/>
            <person name="Pawlik K.J."/>
            <person name="Martynowski D."/>
            <person name="Laczmanski L."/>
            <person name="Ciekot J."/>
            <person name="Szponar B."/>
            <person name="Wojcik-Fatla A."/>
            <person name="Mackiewicz B."/>
            <person name="Farian E."/>
            <person name="Cholewa G."/>
            <person name="Cholewa A."/>
            <person name="Dutkiewicz J."/>
        </authorList>
    </citation>
    <scope>NUCLEOTIDE SEQUENCE [LARGE SCALE GENOMIC DNA]</scope>
    <source>
        <strain evidence="2 3">AB</strain>
    </source>
</reference>
<gene>
    <name evidence="2" type="ORF">N8K70_16145</name>
</gene>
<proteinExistence type="inferred from homology"/>
<dbReference type="Gene3D" id="3.30.1330.40">
    <property type="entry name" value="RutC-like"/>
    <property type="match status" value="1"/>
</dbReference>
<evidence type="ECO:0000313" key="3">
    <source>
        <dbReference type="Proteomes" id="UP001305498"/>
    </source>
</evidence>
<dbReference type="RefSeq" id="WP_317139375.1">
    <property type="nucleotide sequence ID" value="NZ_CP118157.1"/>
</dbReference>
<organism evidence="2 3">
    <name type="scientific">Microbacterium betulae</name>
    <dbReference type="NCBI Taxonomy" id="2981139"/>
    <lineage>
        <taxon>Bacteria</taxon>
        <taxon>Bacillati</taxon>
        <taxon>Actinomycetota</taxon>
        <taxon>Actinomycetes</taxon>
        <taxon>Micrococcales</taxon>
        <taxon>Microbacteriaceae</taxon>
        <taxon>Microbacterium</taxon>
    </lineage>
</organism>
<evidence type="ECO:0000256" key="1">
    <source>
        <dbReference type="ARBA" id="ARBA00010552"/>
    </source>
</evidence>
<dbReference type="GO" id="GO:0005829">
    <property type="term" value="C:cytosol"/>
    <property type="evidence" value="ECO:0007669"/>
    <property type="project" value="TreeGrafter"/>
</dbReference>
<sequence>MPLTRIAAAPGVAGPVGAFSPAVVANGFVYTSGQLPTAEDGSVPEGFAAQLDRALTNLGAVLRAAGSDLDHVVKVNGYLADPSVLDTYNRVYREHFGAALPARTTVCVDLWGVSLEIDCVAVVKESGDE</sequence>
<dbReference type="CDD" id="cd00448">
    <property type="entry name" value="YjgF_YER057c_UK114_family"/>
    <property type="match status" value="1"/>
</dbReference>
<dbReference type="PANTHER" id="PTHR11803">
    <property type="entry name" value="2-IMINOBUTANOATE/2-IMINOPROPANOATE DEAMINASE RIDA"/>
    <property type="match status" value="1"/>
</dbReference>
<name>A0AA97FHB3_9MICO</name>